<name>A0ABV1UBY2_9ACTN</name>
<dbReference type="RefSeq" id="WP_352064317.1">
    <property type="nucleotide sequence ID" value="NZ_JBEPAB010000002.1"/>
</dbReference>
<proteinExistence type="predicted"/>
<gene>
    <name evidence="2" type="ORF">ABT272_23745</name>
</gene>
<dbReference type="InterPro" id="IPR053137">
    <property type="entry name" value="NLR-like"/>
</dbReference>
<sequence>MTDRSVDALRAEVARLETHHGFRELETTAARHDLAGALHESGQLLEAVEQYALAWDGFARRFGSSHLFTLTCLNNLALVVRDLRRWDEALNLFGQVHGERAAMLGPAHPLTLNAANNFLSVLVRKGDLAAAADEYPAFVDACEHTFGPEDGTTQAVRRDYADVLRRLGRHEEVVRVLGTSAVWPVGRVLIGCARLLRYTALFPVALTASRYGAELTLGVHAGARTDMGAGRELRDDDLGILCAVVDPRDLPEPYDPAEDLRATADEVADALGALGEHLAEADVELGEGRLRVRVFVHHAHWPRLSVPPSLTLDRRLMSARDRTRHDRLLRSVPHHPAPDPAARRGLLGSRAGSSIRLTAAPRVTVSTTAGLDTRPAPTPAEA</sequence>
<dbReference type="Proteomes" id="UP001470023">
    <property type="component" value="Unassembled WGS sequence"/>
</dbReference>
<dbReference type="PANTHER" id="PTHR46082">
    <property type="entry name" value="ATP/GTP-BINDING PROTEIN-RELATED"/>
    <property type="match status" value="1"/>
</dbReference>
<organism evidence="2 3">
    <name type="scientific">Streptomyces sp. 900105245</name>
    <dbReference type="NCBI Taxonomy" id="3154379"/>
    <lineage>
        <taxon>Bacteria</taxon>
        <taxon>Bacillati</taxon>
        <taxon>Actinomycetota</taxon>
        <taxon>Actinomycetes</taxon>
        <taxon>Kitasatosporales</taxon>
        <taxon>Streptomycetaceae</taxon>
        <taxon>Streptomyces</taxon>
    </lineage>
</organism>
<accession>A0ABV1UBY2</accession>
<comment type="caution">
    <text evidence="2">The sequence shown here is derived from an EMBL/GenBank/DDBJ whole genome shotgun (WGS) entry which is preliminary data.</text>
</comment>
<dbReference type="EMBL" id="JBEPAZ010000021">
    <property type="protein sequence ID" value="MER6430727.1"/>
    <property type="molecule type" value="Genomic_DNA"/>
</dbReference>
<evidence type="ECO:0000313" key="2">
    <source>
        <dbReference type="EMBL" id="MER6430727.1"/>
    </source>
</evidence>
<feature type="region of interest" description="Disordered" evidence="1">
    <location>
        <begin position="358"/>
        <end position="382"/>
    </location>
</feature>
<dbReference type="SUPFAM" id="SSF48452">
    <property type="entry name" value="TPR-like"/>
    <property type="match status" value="1"/>
</dbReference>
<evidence type="ECO:0000256" key="1">
    <source>
        <dbReference type="SAM" id="MobiDB-lite"/>
    </source>
</evidence>
<evidence type="ECO:0000313" key="3">
    <source>
        <dbReference type="Proteomes" id="UP001470023"/>
    </source>
</evidence>
<dbReference type="Pfam" id="PF13424">
    <property type="entry name" value="TPR_12"/>
    <property type="match status" value="1"/>
</dbReference>
<dbReference type="PANTHER" id="PTHR46082:SF6">
    <property type="entry name" value="AAA+ ATPASE DOMAIN-CONTAINING PROTEIN-RELATED"/>
    <property type="match status" value="1"/>
</dbReference>
<dbReference type="Gene3D" id="1.25.40.10">
    <property type="entry name" value="Tetratricopeptide repeat domain"/>
    <property type="match status" value="1"/>
</dbReference>
<keyword evidence="3" id="KW-1185">Reference proteome</keyword>
<protein>
    <submittedName>
        <fullName evidence="2">Tetratricopeptide repeat protein</fullName>
    </submittedName>
</protein>
<dbReference type="InterPro" id="IPR011990">
    <property type="entry name" value="TPR-like_helical_dom_sf"/>
</dbReference>
<reference evidence="2 3" key="1">
    <citation type="submission" date="2024-06" db="EMBL/GenBank/DDBJ databases">
        <title>The Natural Products Discovery Center: Release of the First 8490 Sequenced Strains for Exploring Actinobacteria Biosynthetic Diversity.</title>
        <authorList>
            <person name="Kalkreuter E."/>
            <person name="Kautsar S.A."/>
            <person name="Yang D."/>
            <person name="Bader C.D."/>
            <person name="Teijaro C.N."/>
            <person name="Fluegel L."/>
            <person name="Davis C.M."/>
            <person name="Simpson J.R."/>
            <person name="Lauterbach L."/>
            <person name="Steele A.D."/>
            <person name="Gui C."/>
            <person name="Meng S."/>
            <person name="Li G."/>
            <person name="Viehrig K."/>
            <person name="Ye F."/>
            <person name="Su P."/>
            <person name="Kiefer A.F."/>
            <person name="Nichols A."/>
            <person name="Cepeda A.J."/>
            <person name="Yan W."/>
            <person name="Fan B."/>
            <person name="Jiang Y."/>
            <person name="Adhikari A."/>
            <person name="Zheng C.-J."/>
            <person name="Schuster L."/>
            <person name="Cowan T.M."/>
            <person name="Smanski M.J."/>
            <person name="Chevrette M.G."/>
            <person name="De Carvalho L.P.S."/>
            <person name="Shen B."/>
        </authorList>
    </citation>
    <scope>NUCLEOTIDE SEQUENCE [LARGE SCALE GENOMIC DNA]</scope>
    <source>
        <strain evidence="2 3">NPDC001166</strain>
    </source>
</reference>